<sequence length="165" mass="18975">MKINVEIIRACQDWKNQKFINKLLVKKVVGAILSKYKNFKGVARFELAILLTDNNEMLNLNSQFCGKGKATNVLSFPDIELDFRHLLEFTPNLDYMYLGDIAFGYEIIHSEAISQNKDFGDHFIHLLVHSILHLLGFDHQDDEEADIMENLEIEILKGFAIASPY</sequence>
<dbReference type="InterPro" id="IPR020549">
    <property type="entry name" value="YbeY_CS"/>
</dbReference>
<dbReference type="GO" id="GO:0004521">
    <property type="term" value="F:RNA endonuclease activity"/>
    <property type="evidence" value="ECO:0007669"/>
    <property type="project" value="UniProtKB-UniRule"/>
</dbReference>
<feature type="binding site" evidence="7">
    <location>
        <position position="133"/>
    </location>
    <ligand>
        <name>Zn(2+)</name>
        <dbReference type="ChEBI" id="CHEBI:29105"/>
        <note>catalytic</note>
    </ligand>
</feature>
<reference evidence="8" key="1">
    <citation type="submission" date="2024-01" db="EMBL/GenBank/DDBJ databases">
        <title>Sequencing the genomes of a sandfly, Sergentomyia squamirostris, and its two endosymbionts.</title>
        <authorList>
            <person name="Itokawa K."/>
            <person name="Sanjoba C."/>
        </authorList>
    </citation>
    <scope>NUCLEOTIDE SEQUENCE</scope>
    <source>
        <strain evidence="8">RiSSQ</strain>
    </source>
</reference>
<keyword evidence="6 7" id="KW-0862">Zinc</keyword>
<dbReference type="Gene3D" id="3.40.390.30">
    <property type="entry name" value="Metalloproteases ('zincins'), catalytic domain"/>
    <property type="match status" value="1"/>
</dbReference>
<keyword evidence="5 7" id="KW-0378">Hydrolase</keyword>
<feature type="binding site" evidence="7">
    <location>
        <position position="139"/>
    </location>
    <ligand>
        <name>Zn(2+)</name>
        <dbReference type="ChEBI" id="CHEBI:29105"/>
        <note>catalytic</note>
    </ligand>
</feature>
<dbReference type="PANTHER" id="PTHR46986:SF1">
    <property type="entry name" value="ENDORIBONUCLEASE YBEY, CHLOROPLASTIC"/>
    <property type="match status" value="1"/>
</dbReference>
<keyword evidence="7" id="KW-0698">rRNA processing</keyword>
<dbReference type="SUPFAM" id="SSF55486">
    <property type="entry name" value="Metalloproteases ('zincins'), catalytic domain"/>
    <property type="match status" value="1"/>
</dbReference>
<feature type="binding site" evidence="7">
    <location>
        <position position="129"/>
    </location>
    <ligand>
        <name>Zn(2+)</name>
        <dbReference type="ChEBI" id="CHEBI:29105"/>
        <note>catalytic</note>
    </ligand>
</feature>
<dbReference type="GO" id="GO:0008270">
    <property type="term" value="F:zinc ion binding"/>
    <property type="evidence" value="ECO:0007669"/>
    <property type="project" value="UniProtKB-UniRule"/>
</dbReference>
<dbReference type="EMBL" id="AP029170">
    <property type="protein sequence ID" value="BFD46831.1"/>
    <property type="molecule type" value="Genomic_DNA"/>
</dbReference>
<dbReference type="AlphaFoldDB" id="A0AAT9GAH2"/>
<evidence type="ECO:0000256" key="7">
    <source>
        <dbReference type="HAMAP-Rule" id="MF_00009"/>
    </source>
</evidence>
<dbReference type="InterPro" id="IPR023091">
    <property type="entry name" value="MetalPrtase_cat_dom_sf_prd"/>
</dbReference>
<gene>
    <name evidence="7 8" type="primary">ybeY</name>
    <name evidence="8" type="ORF">DMENIID0002_14770</name>
</gene>
<comment type="similarity">
    <text evidence="1 7">Belongs to the endoribonuclease YbeY family.</text>
</comment>
<keyword evidence="7" id="KW-0690">Ribosome biogenesis</keyword>
<dbReference type="GO" id="GO:0004222">
    <property type="term" value="F:metalloendopeptidase activity"/>
    <property type="evidence" value="ECO:0007669"/>
    <property type="project" value="InterPro"/>
</dbReference>
<comment type="cofactor">
    <cofactor evidence="7">
        <name>Zn(2+)</name>
        <dbReference type="ChEBI" id="CHEBI:29105"/>
    </cofactor>
    <text evidence="7">Binds 1 zinc ion.</text>
</comment>
<evidence type="ECO:0000313" key="8">
    <source>
        <dbReference type="EMBL" id="BFD46831.1"/>
    </source>
</evidence>
<keyword evidence="3 7" id="KW-0479">Metal-binding</keyword>
<keyword evidence="7" id="KW-0963">Cytoplasm</keyword>
<evidence type="ECO:0000256" key="2">
    <source>
        <dbReference type="ARBA" id="ARBA00022722"/>
    </source>
</evidence>
<dbReference type="Pfam" id="PF02130">
    <property type="entry name" value="YbeY"/>
    <property type="match status" value="1"/>
</dbReference>
<keyword evidence="4 7" id="KW-0255">Endonuclease</keyword>
<dbReference type="EC" id="3.1.-.-" evidence="7"/>
<accession>A0AAT9GAH2</accession>
<keyword evidence="2 7" id="KW-0540">Nuclease</keyword>
<dbReference type="InterPro" id="IPR002036">
    <property type="entry name" value="YbeY"/>
</dbReference>
<comment type="function">
    <text evidence="7">Single strand-specific metallo-endoribonuclease involved in late-stage 70S ribosome quality control and in maturation of the 3' terminus of the 16S rRNA.</text>
</comment>
<dbReference type="PANTHER" id="PTHR46986">
    <property type="entry name" value="ENDORIBONUCLEASE YBEY, CHLOROPLASTIC"/>
    <property type="match status" value="1"/>
</dbReference>
<dbReference type="GO" id="GO:0005737">
    <property type="term" value="C:cytoplasm"/>
    <property type="evidence" value="ECO:0007669"/>
    <property type="project" value="UniProtKB-SubCell"/>
</dbReference>
<evidence type="ECO:0000256" key="3">
    <source>
        <dbReference type="ARBA" id="ARBA00022723"/>
    </source>
</evidence>
<evidence type="ECO:0000256" key="1">
    <source>
        <dbReference type="ARBA" id="ARBA00010875"/>
    </source>
</evidence>
<organism evidence="8">
    <name type="scientific">Candidatus Tisiphia endosymbiont of Sergentomyia squamirostris</name>
    <dbReference type="NCBI Taxonomy" id="3113639"/>
    <lineage>
        <taxon>Bacteria</taxon>
        <taxon>Pseudomonadati</taxon>
        <taxon>Pseudomonadota</taxon>
        <taxon>Alphaproteobacteria</taxon>
        <taxon>Rickettsiales</taxon>
        <taxon>Rickettsiaceae</taxon>
        <taxon>Rickettsieae</taxon>
        <taxon>Candidatus Tisiphia</taxon>
    </lineage>
</organism>
<dbReference type="GO" id="GO:0006364">
    <property type="term" value="P:rRNA processing"/>
    <property type="evidence" value="ECO:0007669"/>
    <property type="project" value="UniProtKB-UniRule"/>
</dbReference>
<dbReference type="HAMAP" id="MF_00009">
    <property type="entry name" value="Endoribonucl_YbeY"/>
    <property type="match status" value="1"/>
</dbReference>
<name>A0AAT9GAH2_9RICK</name>
<evidence type="ECO:0000256" key="5">
    <source>
        <dbReference type="ARBA" id="ARBA00022801"/>
    </source>
</evidence>
<dbReference type="PROSITE" id="PS01306">
    <property type="entry name" value="UPF0054"/>
    <property type="match status" value="1"/>
</dbReference>
<comment type="subcellular location">
    <subcellularLocation>
        <location evidence="7">Cytoplasm</location>
    </subcellularLocation>
</comment>
<evidence type="ECO:0000256" key="4">
    <source>
        <dbReference type="ARBA" id="ARBA00022759"/>
    </source>
</evidence>
<protein>
    <recommendedName>
        <fullName evidence="7">Endoribonuclease YbeY</fullName>
        <ecNumber evidence="7">3.1.-.-</ecNumber>
    </recommendedName>
</protein>
<evidence type="ECO:0000256" key="6">
    <source>
        <dbReference type="ARBA" id="ARBA00022833"/>
    </source>
</evidence>
<proteinExistence type="inferred from homology"/>
<dbReference type="NCBIfam" id="TIGR00043">
    <property type="entry name" value="rRNA maturation RNase YbeY"/>
    <property type="match status" value="1"/>
</dbReference>